<accession>A0A5J9T761</accession>
<dbReference type="Gramene" id="TVU07226">
    <property type="protein sequence ID" value="TVU07226"/>
    <property type="gene ID" value="EJB05_47271"/>
</dbReference>
<feature type="non-terminal residue" evidence="2">
    <location>
        <position position="1"/>
    </location>
</feature>
<dbReference type="Proteomes" id="UP000324897">
    <property type="component" value="Unassembled WGS sequence"/>
</dbReference>
<evidence type="ECO:0000313" key="3">
    <source>
        <dbReference type="Proteomes" id="UP000324897"/>
    </source>
</evidence>
<proteinExistence type="predicted"/>
<evidence type="ECO:0000256" key="1">
    <source>
        <dbReference type="SAM" id="MobiDB-lite"/>
    </source>
</evidence>
<gene>
    <name evidence="2" type="ORF">EJB05_47271</name>
</gene>
<feature type="compositionally biased region" description="Low complexity" evidence="1">
    <location>
        <begin position="156"/>
        <end position="168"/>
    </location>
</feature>
<dbReference type="OrthoDB" id="10659623at2759"/>
<protein>
    <submittedName>
        <fullName evidence="2">Uncharacterized protein</fullName>
    </submittedName>
</protein>
<dbReference type="AlphaFoldDB" id="A0A5J9T761"/>
<sequence length="380" mass="40528">MAASPFPIAGQVPYFPAPFPFVGAAMIRPGSYGAVPMQFGTTGVLDPVVPAPPAAWFGAGNADASGTFQALMFQVSNNQPNLVEMNLQNSSVGVAVGCKPVNDQPSISSHQIEESRDGSAPGSLLQQPLKFPAPSSNQNGTGRCAESHVRTDDGSASRSTSVSVSASSLKRRSFPKKRPMEVEEVETSQNQNVVTSKQGRSTSVTGMSSRGVESLAPADNVAKNGIVLPTATTEQTDDEDDECLGLNDGEELVQADDEAELNELGIQDAEDEWSDADDVSDNEELDQLNTMPNVELPELNADEDHVSSDHDSGTEEIWNGVRHQSDDLVDLDYEIHPSSLGDCGCAPGNSTYKERKPWPKRVVPPDCRMPRTMGAIEKAA</sequence>
<keyword evidence="3" id="KW-1185">Reference proteome</keyword>
<name>A0A5J9T761_9POAL</name>
<feature type="region of interest" description="Disordered" evidence="1">
    <location>
        <begin position="348"/>
        <end position="380"/>
    </location>
</feature>
<dbReference type="EMBL" id="RWGY01000045">
    <property type="protein sequence ID" value="TVU07226.1"/>
    <property type="molecule type" value="Genomic_DNA"/>
</dbReference>
<feature type="compositionally biased region" description="Basic and acidic residues" evidence="1">
    <location>
        <begin position="145"/>
        <end position="155"/>
    </location>
</feature>
<reference evidence="2 3" key="1">
    <citation type="journal article" date="2019" name="Sci. Rep.">
        <title>A high-quality genome of Eragrostis curvula grass provides insights into Poaceae evolution and supports new strategies to enhance forage quality.</title>
        <authorList>
            <person name="Carballo J."/>
            <person name="Santos B.A.C.M."/>
            <person name="Zappacosta D."/>
            <person name="Garbus I."/>
            <person name="Selva J.P."/>
            <person name="Gallo C.A."/>
            <person name="Diaz A."/>
            <person name="Albertini E."/>
            <person name="Caccamo M."/>
            <person name="Echenique V."/>
        </authorList>
    </citation>
    <scope>NUCLEOTIDE SEQUENCE [LARGE SCALE GENOMIC DNA]</scope>
    <source>
        <strain evidence="3">cv. Victoria</strain>
        <tissue evidence="2">Leaf</tissue>
    </source>
</reference>
<feature type="region of interest" description="Disordered" evidence="1">
    <location>
        <begin position="103"/>
        <end position="208"/>
    </location>
</feature>
<evidence type="ECO:0000313" key="2">
    <source>
        <dbReference type="EMBL" id="TVU07226.1"/>
    </source>
</evidence>
<feature type="compositionally biased region" description="Polar residues" evidence="1">
    <location>
        <begin position="187"/>
        <end position="208"/>
    </location>
</feature>
<comment type="caution">
    <text evidence="2">The sequence shown here is derived from an EMBL/GenBank/DDBJ whole genome shotgun (WGS) entry which is preliminary data.</text>
</comment>
<organism evidence="2 3">
    <name type="scientific">Eragrostis curvula</name>
    <name type="common">weeping love grass</name>
    <dbReference type="NCBI Taxonomy" id="38414"/>
    <lineage>
        <taxon>Eukaryota</taxon>
        <taxon>Viridiplantae</taxon>
        <taxon>Streptophyta</taxon>
        <taxon>Embryophyta</taxon>
        <taxon>Tracheophyta</taxon>
        <taxon>Spermatophyta</taxon>
        <taxon>Magnoliopsida</taxon>
        <taxon>Liliopsida</taxon>
        <taxon>Poales</taxon>
        <taxon>Poaceae</taxon>
        <taxon>PACMAD clade</taxon>
        <taxon>Chloridoideae</taxon>
        <taxon>Eragrostideae</taxon>
        <taxon>Eragrostidinae</taxon>
        <taxon>Eragrostis</taxon>
    </lineage>
</organism>